<dbReference type="AlphaFoldDB" id="A0A6A3CT04"/>
<protein>
    <submittedName>
        <fullName evidence="9">Tir-nbs resistance protein</fullName>
    </submittedName>
</protein>
<dbReference type="InterPro" id="IPR001878">
    <property type="entry name" value="Znf_CCHC"/>
</dbReference>
<evidence type="ECO:0000259" key="8">
    <source>
        <dbReference type="PROSITE" id="PS50994"/>
    </source>
</evidence>
<dbReference type="GO" id="GO:0009733">
    <property type="term" value="P:response to auxin"/>
    <property type="evidence" value="ECO:0007669"/>
    <property type="project" value="InterPro"/>
</dbReference>
<proteinExistence type="inferred from homology"/>
<comment type="caution">
    <text evidence="9">The sequence shown here is derived from an EMBL/GenBank/DDBJ whole genome shotgun (WGS) entry which is preliminary data.</text>
</comment>
<dbReference type="Proteomes" id="UP000436088">
    <property type="component" value="Unassembled WGS sequence"/>
</dbReference>
<dbReference type="EMBL" id="VEPZ02000209">
    <property type="protein sequence ID" value="KAE8730369.1"/>
    <property type="molecule type" value="Genomic_DNA"/>
</dbReference>
<evidence type="ECO:0000313" key="9">
    <source>
        <dbReference type="EMBL" id="KAE8730369.1"/>
    </source>
</evidence>
<dbReference type="GO" id="GO:0003676">
    <property type="term" value="F:nucleic acid binding"/>
    <property type="evidence" value="ECO:0007669"/>
    <property type="project" value="InterPro"/>
</dbReference>
<dbReference type="InterPro" id="IPR012337">
    <property type="entry name" value="RNaseH-like_sf"/>
</dbReference>
<dbReference type="PROSITE" id="PS50158">
    <property type="entry name" value="ZF_CCHC"/>
    <property type="match status" value="1"/>
</dbReference>
<evidence type="ECO:0000259" key="7">
    <source>
        <dbReference type="PROSITE" id="PS50158"/>
    </source>
</evidence>
<dbReference type="SUPFAM" id="SSF53098">
    <property type="entry name" value="Ribonuclease H-like"/>
    <property type="match status" value="1"/>
</dbReference>
<keyword evidence="4" id="KW-0645">Protease</keyword>
<dbReference type="GO" id="GO:0008270">
    <property type="term" value="F:zinc ion binding"/>
    <property type="evidence" value="ECO:0007669"/>
    <property type="project" value="UniProtKB-KW"/>
</dbReference>
<dbReference type="GO" id="GO:0004190">
    <property type="term" value="F:aspartic-type endopeptidase activity"/>
    <property type="evidence" value="ECO:0007669"/>
    <property type="project" value="UniProtKB-KW"/>
</dbReference>
<dbReference type="SUPFAM" id="SSF57756">
    <property type="entry name" value="Retrovirus zinc finger-like domains"/>
    <property type="match status" value="1"/>
</dbReference>
<dbReference type="Pfam" id="PF02519">
    <property type="entry name" value="Auxin_inducible"/>
    <property type="match status" value="1"/>
</dbReference>
<feature type="domain" description="CCHC-type" evidence="7">
    <location>
        <begin position="218"/>
        <end position="232"/>
    </location>
</feature>
<dbReference type="CDD" id="cd09272">
    <property type="entry name" value="RNase_HI_RT_Ty1"/>
    <property type="match status" value="1"/>
</dbReference>
<keyword evidence="10" id="KW-1185">Reference proteome</keyword>
<feature type="region of interest" description="Disordered" evidence="6">
    <location>
        <begin position="513"/>
        <end position="550"/>
    </location>
</feature>
<reference evidence="9" key="1">
    <citation type="submission" date="2019-09" db="EMBL/GenBank/DDBJ databases">
        <title>Draft genome information of white flower Hibiscus syriacus.</title>
        <authorList>
            <person name="Kim Y.-M."/>
        </authorList>
    </citation>
    <scope>NUCLEOTIDE SEQUENCE [LARGE SCALE GENOMIC DNA]</scope>
    <source>
        <strain evidence="9">YM2019G1</strain>
    </source>
</reference>
<gene>
    <name evidence="9" type="ORF">F3Y22_tig00003041pilonHSYRG01432</name>
</gene>
<organism evidence="9 10">
    <name type="scientific">Hibiscus syriacus</name>
    <name type="common">Rose of Sharon</name>
    <dbReference type="NCBI Taxonomy" id="106335"/>
    <lineage>
        <taxon>Eukaryota</taxon>
        <taxon>Viridiplantae</taxon>
        <taxon>Streptophyta</taxon>
        <taxon>Embryophyta</taxon>
        <taxon>Tracheophyta</taxon>
        <taxon>Spermatophyta</taxon>
        <taxon>Magnoliopsida</taxon>
        <taxon>eudicotyledons</taxon>
        <taxon>Gunneridae</taxon>
        <taxon>Pentapetalae</taxon>
        <taxon>rosids</taxon>
        <taxon>malvids</taxon>
        <taxon>Malvales</taxon>
        <taxon>Malvaceae</taxon>
        <taxon>Malvoideae</taxon>
        <taxon>Hibiscus</taxon>
    </lineage>
</organism>
<dbReference type="Pfam" id="PF00098">
    <property type="entry name" value="zf-CCHC"/>
    <property type="match status" value="1"/>
</dbReference>
<keyword evidence="5" id="KW-0863">Zinc-finger</keyword>
<dbReference type="PANTHER" id="PTHR47481:SF36">
    <property type="entry name" value="CCHC-TYPE DOMAIN-CONTAINING PROTEIN"/>
    <property type="match status" value="1"/>
</dbReference>
<keyword evidence="3" id="KW-0341">Growth regulation</keyword>
<dbReference type="InterPro" id="IPR003676">
    <property type="entry name" value="SAUR_fam"/>
</dbReference>
<name>A0A6A3CT04_HIBSY</name>
<dbReference type="InterPro" id="IPR001584">
    <property type="entry name" value="Integrase_cat-core"/>
</dbReference>
<dbReference type="InterPro" id="IPR013103">
    <property type="entry name" value="RVT_2"/>
</dbReference>
<keyword evidence="5" id="KW-0479">Metal-binding</keyword>
<keyword evidence="5" id="KW-0862">Zinc</keyword>
<dbReference type="Pfam" id="PF22936">
    <property type="entry name" value="Pol_BBD"/>
    <property type="match status" value="1"/>
</dbReference>
<evidence type="ECO:0000256" key="2">
    <source>
        <dbReference type="ARBA" id="ARBA00022473"/>
    </source>
</evidence>
<dbReference type="InterPro" id="IPR036875">
    <property type="entry name" value="Znf_CCHC_sf"/>
</dbReference>
<evidence type="ECO:0000256" key="3">
    <source>
        <dbReference type="ARBA" id="ARBA00022604"/>
    </source>
</evidence>
<keyword evidence="4" id="KW-0064">Aspartyl protease</keyword>
<evidence type="ECO:0000256" key="1">
    <source>
        <dbReference type="ARBA" id="ARBA00006974"/>
    </source>
</evidence>
<dbReference type="GO" id="GO:0015074">
    <property type="term" value="P:DNA integration"/>
    <property type="evidence" value="ECO:0007669"/>
    <property type="project" value="InterPro"/>
</dbReference>
<evidence type="ECO:0000313" key="10">
    <source>
        <dbReference type="Proteomes" id="UP000436088"/>
    </source>
</evidence>
<dbReference type="SUPFAM" id="SSF56672">
    <property type="entry name" value="DNA/RNA polymerases"/>
    <property type="match status" value="1"/>
</dbReference>
<dbReference type="InterPro" id="IPR054722">
    <property type="entry name" value="PolX-like_BBD"/>
</dbReference>
<dbReference type="Pfam" id="PF07727">
    <property type="entry name" value="RVT_2"/>
    <property type="match status" value="2"/>
</dbReference>
<evidence type="ECO:0000256" key="6">
    <source>
        <dbReference type="SAM" id="MobiDB-lite"/>
    </source>
</evidence>
<keyword evidence="4" id="KW-0378">Hydrolase</keyword>
<feature type="compositionally biased region" description="Polar residues" evidence="6">
    <location>
        <begin position="528"/>
        <end position="542"/>
    </location>
</feature>
<dbReference type="PANTHER" id="PTHR47481">
    <property type="match status" value="1"/>
</dbReference>
<comment type="similarity">
    <text evidence="1">Belongs to the ARG7 family.</text>
</comment>
<evidence type="ECO:0000256" key="5">
    <source>
        <dbReference type="PROSITE-ProRule" id="PRU00047"/>
    </source>
</evidence>
<dbReference type="Gene3D" id="3.30.420.10">
    <property type="entry name" value="Ribonuclease H-like superfamily/Ribonuclease H"/>
    <property type="match status" value="1"/>
</dbReference>
<feature type="domain" description="Integrase catalytic" evidence="8">
    <location>
        <begin position="366"/>
        <end position="471"/>
    </location>
</feature>
<dbReference type="Gene3D" id="4.10.60.10">
    <property type="entry name" value="Zinc finger, CCHC-type"/>
    <property type="match status" value="1"/>
</dbReference>
<evidence type="ECO:0000256" key="4">
    <source>
        <dbReference type="ARBA" id="ARBA00022750"/>
    </source>
</evidence>
<dbReference type="PROSITE" id="PS50994">
    <property type="entry name" value="INTEGRASE"/>
    <property type="match status" value="1"/>
</dbReference>
<dbReference type="InterPro" id="IPR036397">
    <property type="entry name" value="RNaseH_sf"/>
</dbReference>
<dbReference type="SMART" id="SM00343">
    <property type="entry name" value="ZnF_C2HC"/>
    <property type="match status" value="1"/>
</dbReference>
<sequence length="1012" mass="115846">MGDLQVVGGIKKLNNKNYNTCATCMESYLQGQDLWEVVGGGEVTQPAVEDANGILRKWKIKADKTMFALKTTIEEEMLEHIQDVKTPKEAWDTFVILFSKMNDTKLQLLENELLSMAQHDMVVTQYFHKVKSICLEISELDPTTAIGEARIKRIIVHGLRPEYRGFVAAVQGWPTQPSLVELKNLLAVQEAMAKQMGGVSLKGGASKNRGNSRKFDGKCYNCGKMGHMEKDCWTKKKPVESNIATSSSKENSEDGWDVEVLFATEEEELALTVTTPERIDYKNDWIVDFGCSNHMTGDKQKLQNLSEYNEGHVVVTADNSRLQITHIGHVSYSKLSVMVKKSMLKWLPQLDVRTDTVYAGCQYGKAHQLPYDESKFKAKKSLELIYSDVFGPVKQQSISGMWYMVTFIDDFSRYVWVFFIKEKSDTFSKFKEFRDSAEGEVGKEICCLRTNNGGEYRSNEFSQYLRECRIRFWAEAMRTATFVINRLPQPRFEIIWRQATIKMGEYAVQLQISSDESEDPNSDDVKQRVTQNPWKTGVNQQPNEEEVREPETFEEASQSSEWMTAMKEEIDALQQNQTWDLVPKIKDVKPISCKCVYKIKRRPDGSIERYKARLVARGFSQQYGLDYDETFSPVAKLTTVRVLLALAANKDWNLWQMDVKNAFLHGEIDREIYMTQPMGFQSQDHPEYVLTPVDFSLFVKVNEGKLAIVLVYVDDLIITGDDEAEILQTKENLSVRFQMKELGQLKHFLGLEVDRTHEGIFLCQQKYAKDLLKRFGMLKCKLTSTPIEPNVKMCAHEGKDLEDATMYRQLKPHLEAVRRILRYVKTTIDYGLLYKKGEDCKLVGYCDADYTRDHDTRRSTTGYVFKLGSGIISSCSMRQPTVSLSTAKAEYRAAAMAAQETLNETLTAEVRRLKLATQELGGEADPTKEANIYRKQTWLSVYLISSAQRKFPRVTLQFMLEKTRFVIPVSLYQPMFQDLLFMSEDEFGYTLPTGGLRIPCNKKISLSMLPLA</sequence>
<accession>A0A6A3CT04</accession>
<keyword evidence="2" id="KW-0217">Developmental protein</keyword>
<dbReference type="InterPro" id="IPR043502">
    <property type="entry name" value="DNA/RNA_pol_sf"/>
</dbReference>
<dbReference type="Pfam" id="PF14223">
    <property type="entry name" value="Retrotran_gag_2"/>
    <property type="match status" value="1"/>
</dbReference>